<dbReference type="EMBL" id="CABITT030000003">
    <property type="protein sequence ID" value="VVA99152.1"/>
    <property type="molecule type" value="Genomic_DNA"/>
</dbReference>
<reference evidence="1" key="1">
    <citation type="submission" date="2019-07" db="EMBL/GenBank/DDBJ databases">
        <authorList>
            <person name="Dittberner H."/>
        </authorList>
    </citation>
    <scope>NUCLEOTIDE SEQUENCE [LARGE SCALE GENOMIC DNA]</scope>
</reference>
<gene>
    <name evidence="1" type="ORF">ANE_LOCUS9597</name>
</gene>
<protein>
    <submittedName>
        <fullName evidence="1">Uncharacterized protein</fullName>
    </submittedName>
</protein>
<comment type="caution">
    <text evidence="1">The sequence shown here is derived from an EMBL/GenBank/DDBJ whole genome shotgun (WGS) entry which is preliminary data.</text>
</comment>
<name>A0A565BBZ2_9BRAS</name>
<sequence length="70" mass="8092">MDPLVKCGGSLILCNGGVRWRRRRRSTEVAWIVKKGVETLRFLADNRSEPQGHVIDTEILFLERTKEIQI</sequence>
<dbReference type="AlphaFoldDB" id="A0A565BBZ2"/>
<organism evidence="1 2">
    <name type="scientific">Arabis nemorensis</name>
    <dbReference type="NCBI Taxonomy" id="586526"/>
    <lineage>
        <taxon>Eukaryota</taxon>
        <taxon>Viridiplantae</taxon>
        <taxon>Streptophyta</taxon>
        <taxon>Embryophyta</taxon>
        <taxon>Tracheophyta</taxon>
        <taxon>Spermatophyta</taxon>
        <taxon>Magnoliopsida</taxon>
        <taxon>eudicotyledons</taxon>
        <taxon>Gunneridae</taxon>
        <taxon>Pentapetalae</taxon>
        <taxon>rosids</taxon>
        <taxon>malvids</taxon>
        <taxon>Brassicales</taxon>
        <taxon>Brassicaceae</taxon>
        <taxon>Arabideae</taxon>
        <taxon>Arabis</taxon>
    </lineage>
</organism>
<proteinExistence type="predicted"/>
<dbReference type="Proteomes" id="UP000489600">
    <property type="component" value="Unassembled WGS sequence"/>
</dbReference>
<evidence type="ECO:0000313" key="1">
    <source>
        <dbReference type="EMBL" id="VVA99152.1"/>
    </source>
</evidence>
<keyword evidence="2" id="KW-1185">Reference proteome</keyword>
<evidence type="ECO:0000313" key="2">
    <source>
        <dbReference type="Proteomes" id="UP000489600"/>
    </source>
</evidence>
<accession>A0A565BBZ2</accession>